<dbReference type="OrthoDB" id="28748at2759"/>
<feature type="transmembrane region" description="Helical" evidence="11">
    <location>
        <begin position="17"/>
        <end position="35"/>
    </location>
</feature>
<gene>
    <name evidence="12" type="ORF">FA10DRAFT_259200</name>
</gene>
<dbReference type="PANTHER" id="PTHR21072">
    <property type="entry name" value="GPI TRANSAMIDASE COMPONENT PIG-S"/>
    <property type="match status" value="1"/>
</dbReference>
<dbReference type="RefSeq" id="XP_025379117.1">
    <property type="nucleotide sequence ID" value="XM_025519952.1"/>
</dbReference>
<keyword evidence="4" id="KW-0337">GPI-anchor biosynthesis</keyword>
<evidence type="ECO:0008006" key="14">
    <source>
        <dbReference type="Google" id="ProtNLM"/>
    </source>
</evidence>
<evidence type="ECO:0000256" key="8">
    <source>
        <dbReference type="ARBA" id="ARBA00023136"/>
    </source>
</evidence>
<evidence type="ECO:0000256" key="9">
    <source>
        <dbReference type="ARBA" id="ARBA00023180"/>
    </source>
</evidence>
<evidence type="ECO:0000256" key="5">
    <source>
        <dbReference type="ARBA" id="ARBA00022692"/>
    </source>
</evidence>
<dbReference type="FunCoup" id="A0A316YRJ4">
    <property type="interactions" value="509"/>
</dbReference>
<keyword evidence="8 11" id="KW-0472">Membrane</keyword>
<evidence type="ECO:0000256" key="10">
    <source>
        <dbReference type="SAM" id="MobiDB-lite"/>
    </source>
</evidence>
<evidence type="ECO:0000256" key="1">
    <source>
        <dbReference type="ARBA" id="ARBA00004477"/>
    </source>
</evidence>
<dbReference type="AlphaFoldDB" id="A0A316YRJ4"/>
<keyword evidence="6" id="KW-0256">Endoplasmic reticulum</keyword>
<protein>
    <recommendedName>
        <fullName evidence="14">GPI transamidase component PIG-S</fullName>
    </recommendedName>
</protein>
<keyword evidence="7 11" id="KW-1133">Transmembrane helix</keyword>
<keyword evidence="13" id="KW-1185">Reference proteome</keyword>
<feature type="compositionally biased region" description="Acidic residues" evidence="10">
    <location>
        <begin position="329"/>
        <end position="338"/>
    </location>
</feature>
<evidence type="ECO:0000313" key="13">
    <source>
        <dbReference type="Proteomes" id="UP000245768"/>
    </source>
</evidence>
<dbReference type="Pfam" id="PF10510">
    <property type="entry name" value="PIG-S"/>
    <property type="match status" value="1"/>
</dbReference>
<comment type="similarity">
    <text evidence="3">Belongs to the PIGS family.</text>
</comment>
<dbReference type="STRING" id="215250.A0A316YRJ4"/>
<sequence>MAVTEREQRFQSWTSRLYIVSAFYAVVIASLPFWYKTTTIVRLPLPARDIELAESRLPCPVRIPFQLNLVLPPEIAPPAFPFVRAGDGGESYQNRRNWERAVVEDIERRLELAGDGIVTARSGSDFATAVQPSENAACMDWSITLGSQNDVPLNGLSIHYQREVVETQTKAMLSLALPSDLTQTPGSVPVDKLASSLSSQLAELLQLPYRSSSSPALEKDKRSIPYARNVRLVVSMMNEDASYRPSNEIEEAEVQGKGPAGVRKWDRVALDKVLTRRMGDLLTKLGSFYRFGLEVQTQWESPLGFEPRKIVQELVQETLEEEPVKVQEEEAATEDNDAHDEAIELPEPTSTSAIAMPPSPASAAKTRETSYLIDPEDLKIFVNSGEWSLSTTLSSRSSFPPNPFAAPQLDSSSVVAANDTHFIDDEEERTLHFILYLPSPQHRPLRIAKDALSGEASKARGWLIPQWGGVVLHNLDGNSTADGRNLLASLPEVDLDEPFRLFERQLRVLLGLVPSQTAGGEVEDVLALEALGRRRLLESAREATQTLASIVRLVDKIENLGVGSDVQRDVDNALRYLSLTNATLSSQVLSPFGREKLAEALRQAHTSASYASRAFFNPNMIGQLYFPDEHKYAVYTPLFGPLAVPLLVSALRLVKERRQAKKREEEVKEAKSQ</sequence>
<dbReference type="PANTHER" id="PTHR21072:SF13">
    <property type="entry name" value="GPI TRANSAMIDASE COMPONENT PIG-S"/>
    <property type="match status" value="1"/>
</dbReference>
<evidence type="ECO:0000256" key="6">
    <source>
        <dbReference type="ARBA" id="ARBA00022824"/>
    </source>
</evidence>
<dbReference type="Proteomes" id="UP000245768">
    <property type="component" value="Unassembled WGS sequence"/>
</dbReference>
<reference evidence="12 13" key="1">
    <citation type="journal article" date="2018" name="Mol. Biol. Evol.">
        <title>Broad Genomic Sampling Reveals a Smut Pathogenic Ancestry of the Fungal Clade Ustilaginomycotina.</title>
        <authorList>
            <person name="Kijpornyongpan T."/>
            <person name="Mondo S.J."/>
            <person name="Barry K."/>
            <person name="Sandor L."/>
            <person name="Lee J."/>
            <person name="Lipzen A."/>
            <person name="Pangilinan J."/>
            <person name="LaButti K."/>
            <person name="Hainaut M."/>
            <person name="Henrissat B."/>
            <person name="Grigoriev I.V."/>
            <person name="Spatafora J.W."/>
            <person name="Aime M.C."/>
        </authorList>
    </citation>
    <scope>NUCLEOTIDE SEQUENCE [LARGE SCALE GENOMIC DNA]</scope>
    <source>
        <strain evidence="12 13">MCA 4198</strain>
    </source>
</reference>
<dbReference type="GeneID" id="37041868"/>
<comment type="pathway">
    <text evidence="2">Glycolipid biosynthesis; glycosylphosphatidylinositol-anchor biosynthesis.</text>
</comment>
<dbReference type="GO" id="GO:0006506">
    <property type="term" value="P:GPI anchor biosynthetic process"/>
    <property type="evidence" value="ECO:0007669"/>
    <property type="project" value="UniProtKB-UniPathway"/>
</dbReference>
<keyword evidence="5 11" id="KW-0812">Transmembrane</keyword>
<dbReference type="GO" id="GO:0042765">
    <property type="term" value="C:GPI-anchor transamidase complex"/>
    <property type="evidence" value="ECO:0007669"/>
    <property type="project" value="InterPro"/>
</dbReference>
<organism evidence="12 13">
    <name type="scientific">Acaromyces ingoldii</name>
    <dbReference type="NCBI Taxonomy" id="215250"/>
    <lineage>
        <taxon>Eukaryota</taxon>
        <taxon>Fungi</taxon>
        <taxon>Dikarya</taxon>
        <taxon>Basidiomycota</taxon>
        <taxon>Ustilaginomycotina</taxon>
        <taxon>Exobasidiomycetes</taxon>
        <taxon>Exobasidiales</taxon>
        <taxon>Cryptobasidiaceae</taxon>
        <taxon>Acaromyces</taxon>
    </lineage>
</organism>
<feature type="transmembrane region" description="Helical" evidence="11">
    <location>
        <begin position="632"/>
        <end position="654"/>
    </location>
</feature>
<evidence type="ECO:0000256" key="7">
    <source>
        <dbReference type="ARBA" id="ARBA00022989"/>
    </source>
</evidence>
<dbReference type="GO" id="GO:0016255">
    <property type="term" value="P:attachment of GPI anchor to protein"/>
    <property type="evidence" value="ECO:0007669"/>
    <property type="project" value="InterPro"/>
</dbReference>
<comment type="subcellular location">
    <subcellularLocation>
        <location evidence="1">Endoplasmic reticulum membrane</location>
        <topology evidence="1">Multi-pass membrane protein</topology>
    </subcellularLocation>
</comment>
<accession>A0A316YRJ4</accession>
<feature type="region of interest" description="Disordered" evidence="10">
    <location>
        <begin position="321"/>
        <end position="340"/>
    </location>
</feature>
<evidence type="ECO:0000313" key="12">
    <source>
        <dbReference type="EMBL" id="PWN91919.1"/>
    </source>
</evidence>
<keyword evidence="9" id="KW-0325">Glycoprotein</keyword>
<evidence type="ECO:0000256" key="3">
    <source>
        <dbReference type="ARBA" id="ARBA00005316"/>
    </source>
</evidence>
<dbReference type="InParanoid" id="A0A316YRJ4"/>
<evidence type="ECO:0000256" key="4">
    <source>
        <dbReference type="ARBA" id="ARBA00022502"/>
    </source>
</evidence>
<dbReference type="EMBL" id="KZ819635">
    <property type="protein sequence ID" value="PWN91919.1"/>
    <property type="molecule type" value="Genomic_DNA"/>
</dbReference>
<dbReference type="InterPro" id="IPR019540">
    <property type="entry name" value="PtdIno-glycan_biosynth_class_S"/>
</dbReference>
<name>A0A316YRJ4_9BASI</name>
<proteinExistence type="inferred from homology"/>
<dbReference type="UniPathway" id="UPA00196"/>
<evidence type="ECO:0000256" key="2">
    <source>
        <dbReference type="ARBA" id="ARBA00004687"/>
    </source>
</evidence>
<evidence type="ECO:0000256" key="11">
    <source>
        <dbReference type="SAM" id="Phobius"/>
    </source>
</evidence>